<evidence type="ECO:0008006" key="6">
    <source>
        <dbReference type="Google" id="ProtNLM"/>
    </source>
</evidence>
<keyword evidence="5" id="KW-1185">Reference proteome</keyword>
<feature type="transmembrane region" description="Helical" evidence="2">
    <location>
        <begin position="388"/>
        <end position="411"/>
    </location>
</feature>
<feature type="compositionally biased region" description="Pro residues" evidence="1">
    <location>
        <begin position="626"/>
        <end position="636"/>
    </location>
</feature>
<feature type="transmembrane region" description="Helical" evidence="2">
    <location>
        <begin position="329"/>
        <end position="351"/>
    </location>
</feature>
<feature type="compositionally biased region" description="Low complexity" evidence="1">
    <location>
        <begin position="479"/>
        <end position="488"/>
    </location>
</feature>
<feature type="chain" id="PRO_5046374713" description="TrbL/VirB6 plasmid conjugal transfer protein" evidence="3">
    <location>
        <begin position="25"/>
        <end position="642"/>
    </location>
</feature>
<dbReference type="EMBL" id="BAAAMJ010000132">
    <property type="protein sequence ID" value="GAA1937401.1"/>
    <property type="molecule type" value="Genomic_DNA"/>
</dbReference>
<sequence>MRTVLRLLLAGFFTAGLVVAPASAAAADESSRWVADYGPPDPPPEEWNGGERVGTTPDGNWCVVDAVSDCHGLEGGELPGTVEPCSEGSDCSAQEREAFERGKFEEWKELQDDQSSQLYADRVAFLEECLTTGFEGGGTIRFQDCANRGALEFPEPVDGPLDWFSGQISAMAANALEEAAMALGTGVLWMLEQFTSMFDKMSTIDLAGSGIGRMLGLATVLSALIAVFLMSIQIVKAGLSQQGEPLATALVGLAKYGLILSVYVGAVFLALEWADAVSDWIITESFADDEGSPSDAMKERFAGLFAGLSGAGAGAAGGAALLTGSGVAAGAVGVVIVISILVMLAIGALWLEMLMRQAGIMLLVVAMPIVLAGQMADATKDWWPRARNALIALILLKPVIVLIFGIGFGALAHGEGLYNVLVGLLIFVLAAFAWPVLAKFLTFTPAGEGSGSGTGLISALGSSGSSMFGGARHQPVPQGPGAAPGGAPYSKALEAENNAAAGGRSGHGARKGFWGKAGSVVGLGVQVAAVGKDALESTAANVGANAGLGSGAYGGRHAIVMPARGQADQGQPEAGPAGAGQETPPPAAAPSPGAGGTPAPAQRAPAQRRPPLTESSAGPASTRPRPVQPPPTPPSDPPRKPR</sequence>
<reference evidence="5" key="1">
    <citation type="journal article" date="2019" name="Int. J. Syst. Evol. Microbiol.">
        <title>The Global Catalogue of Microorganisms (GCM) 10K type strain sequencing project: providing services to taxonomists for standard genome sequencing and annotation.</title>
        <authorList>
            <consortium name="The Broad Institute Genomics Platform"/>
            <consortium name="The Broad Institute Genome Sequencing Center for Infectious Disease"/>
            <person name="Wu L."/>
            <person name="Ma J."/>
        </authorList>
    </citation>
    <scope>NUCLEOTIDE SEQUENCE [LARGE SCALE GENOMIC DNA]</scope>
    <source>
        <strain evidence="5">JCM 13581</strain>
    </source>
</reference>
<evidence type="ECO:0000256" key="1">
    <source>
        <dbReference type="SAM" id="MobiDB-lite"/>
    </source>
</evidence>
<evidence type="ECO:0000313" key="5">
    <source>
        <dbReference type="Proteomes" id="UP001501303"/>
    </source>
</evidence>
<proteinExistence type="predicted"/>
<dbReference type="Proteomes" id="UP001501303">
    <property type="component" value="Unassembled WGS sequence"/>
</dbReference>
<keyword evidence="3" id="KW-0732">Signal</keyword>
<feature type="region of interest" description="Disordered" evidence="1">
    <location>
        <begin position="469"/>
        <end position="489"/>
    </location>
</feature>
<evidence type="ECO:0000256" key="3">
    <source>
        <dbReference type="SAM" id="SignalP"/>
    </source>
</evidence>
<evidence type="ECO:0000256" key="2">
    <source>
        <dbReference type="SAM" id="Phobius"/>
    </source>
</evidence>
<gene>
    <name evidence="4" type="ORF">GCM10009716_49350</name>
</gene>
<keyword evidence="2" id="KW-0812">Transmembrane</keyword>
<name>A0ABP5B937_9ACTN</name>
<accession>A0ABP5B937</accession>
<feature type="transmembrane region" description="Helical" evidence="2">
    <location>
        <begin position="357"/>
        <end position="376"/>
    </location>
</feature>
<feature type="region of interest" description="Disordered" evidence="1">
    <location>
        <begin position="565"/>
        <end position="642"/>
    </location>
</feature>
<feature type="transmembrane region" description="Helical" evidence="2">
    <location>
        <begin position="417"/>
        <end position="437"/>
    </location>
</feature>
<feature type="transmembrane region" description="Helical" evidence="2">
    <location>
        <begin position="301"/>
        <end position="322"/>
    </location>
</feature>
<comment type="caution">
    <text evidence="4">The sequence shown here is derived from an EMBL/GenBank/DDBJ whole genome shotgun (WGS) entry which is preliminary data.</text>
</comment>
<protein>
    <recommendedName>
        <fullName evidence="6">TrbL/VirB6 plasmid conjugal transfer protein</fullName>
    </recommendedName>
</protein>
<keyword evidence="2" id="KW-0472">Membrane</keyword>
<evidence type="ECO:0000313" key="4">
    <source>
        <dbReference type="EMBL" id="GAA1937401.1"/>
    </source>
</evidence>
<feature type="transmembrane region" description="Helical" evidence="2">
    <location>
        <begin position="214"/>
        <end position="235"/>
    </location>
</feature>
<feature type="compositionally biased region" description="Low complexity" evidence="1">
    <location>
        <begin position="565"/>
        <end position="582"/>
    </location>
</feature>
<feature type="compositionally biased region" description="Low complexity" evidence="1">
    <location>
        <begin position="597"/>
        <end position="610"/>
    </location>
</feature>
<feature type="signal peptide" evidence="3">
    <location>
        <begin position="1"/>
        <end position="24"/>
    </location>
</feature>
<organism evidence="4 5">
    <name type="scientific">Streptomyces sodiiphilus</name>
    <dbReference type="NCBI Taxonomy" id="226217"/>
    <lineage>
        <taxon>Bacteria</taxon>
        <taxon>Bacillati</taxon>
        <taxon>Actinomycetota</taxon>
        <taxon>Actinomycetes</taxon>
        <taxon>Kitasatosporales</taxon>
        <taxon>Streptomycetaceae</taxon>
        <taxon>Streptomyces</taxon>
    </lineage>
</organism>
<keyword evidence="2" id="KW-1133">Transmembrane helix</keyword>
<feature type="transmembrane region" description="Helical" evidence="2">
    <location>
        <begin position="247"/>
        <end position="271"/>
    </location>
</feature>